<dbReference type="PANTHER" id="PTHR34822:SF1">
    <property type="entry name" value="GRPB FAMILY PROTEIN"/>
    <property type="match status" value="1"/>
</dbReference>
<accession>A0A0J6FZ90</accession>
<dbReference type="PATRIC" id="fig|157733.3.peg.4167"/>
<dbReference type="STRING" id="157733.AB986_09360"/>
<protein>
    <submittedName>
        <fullName evidence="1">Glutamate-rich protein GrpB</fullName>
    </submittedName>
</protein>
<dbReference type="PANTHER" id="PTHR34822">
    <property type="entry name" value="GRPB DOMAIN PROTEIN (AFU_ORTHOLOGUE AFUA_1G01530)"/>
    <property type="match status" value="1"/>
</dbReference>
<dbReference type="EMBL" id="LELK01000001">
    <property type="protein sequence ID" value="KMM39717.1"/>
    <property type="molecule type" value="Genomic_DNA"/>
</dbReference>
<dbReference type="OrthoDB" id="9799092at2"/>
<dbReference type="Proteomes" id="UP000035996">
    <property type="component" value="Unassembled WGS sequence"/>
</dbReference>
<evidence type="ECO:0000313" key="2">
    <source>
        <dbReference type="Proteomes" id="UP000035996"/>
    </source>
</evidence>
<comment type="caution">
    <text evidence="1">The sequence shown here is derived from an EMBL/GenBank/DDBJ whole genome shotgun (WGS) entry which is preliminary data.</text>
</comment>
<sequence length="172" mass="20226">MRKVEVHEYKEVWLEMFQLEAQKLERVFGDNVIEIHHIGSTSISGMKAKPIIDLMPVVKNLALIDSKNEQMKEIGYEGKGENGIKERRYFQKGGDNRSHHVHVFESGSQDIDRHLAFRDYLSEHRIDHQRYSEKKEELASKYPFDMESYINGKDSLVKEIEAKALEWYQNRG</sequence>
<dbReference type="Gene3D" id="3.30.460.10">
    <property type="entry name" value="Beta Polymerase, domain 2"/>
    <property type="match status" value="1"/>
</dbReference>
<evidence type="ECO:0000313" key="1">
    <source>
        <dbReference type="EMBL" id="KMM39717.1"/>
    </source>
</evidence>
<name>A0A0J6FZ90_9BACL</name>
<dbReference type="AlphaFoldDB" id="A0A0J6FZ90"/>
<dbReference type="Pfam" id="PF04229">
    <property type="entry name" value="GrpB"/>
    <property type="match status" value="1"/>
</dbReference>
<dbReference type="InterPro" id="IPR043519">
    <property type="entry name" value="NT_sf"/>
</dbReference>
<proteinExistence type="predicted"/>
<keyword evidence="2" id="KW-1185">Reference proteome</keyword>
<dbReference type="InterPro" id="IPR007344">
    <property type="entry name" value="GrpB/CoaE"/>
</dbReference>
<dbReference type="SUPFAM" id="SSF81301">
    <property type="entry name" value="Nucleotidyltransferase"/>
    <property type="match status" value="1"/>
</dbReference>
<reference evidence="1" key="1">
    <citation type="submission" date="2015-06" db="EMBL/GenBank/DDBJ databases">
        <authorList>
            <person name="Liu B."/>
            <person name="Wang J."/>
            <person name="Zhu Y."/>
            <person name="Liu G."/>
            <person name="Chen Q."/>
            <person name="Zheng C."/>
            <person name="Che J."/>
            <person name="Ge C."/>
            <person name="Shi H."/>
            <person name="Pan Z."/>
            <person name="Liu X."/>
        </authorList>
    </citation>
    <scope>NUCLEOTIDE SEQUENCE [LARGE SCALE GENOMIC DNA]</scope>
    <source>
        <strain evidence="1">DSM 16346</strain>
    </source>
</reference>
<organism evidence="1 2">
    <name type="scientific">Guptibacillus hwajinpoensis</name>
    <dbReference type="NCBI Taxonomy" id="208199"/>
    <lineage>
        <taxon>Bacteria</taxon>
        <taxon>Bacillati</taxon>
        <taxon>Bacillota</taxon>
        <taxon>Bacilli</taxon>
        <taxon>Bacillales</taxon>
        <taxon>Guptibacillaceae</taxon>
        <taxon>Guptibacillus</taxon>
    </lineage>
</organism>
<gene>
    <name evidence="1" type="ORF">AB986_09360</name>
</gene>